<dbReference type="EMBL" id="KU878088">
    <property type="protein sequence ID" value="AMS01318.1"/>
    <property type="molecule type" value="Genomic_DNA"/>
</dbReference>
<reference evidence="1 2" key="1">
    <citation type="journal article" date="2016" name="Virology">
        <title>The genome of AR9, a giant transducing Bacillus phage encoding two multisubunit RNA polymerases.</title>
        <authorList>
            <person name="Lavysh D."/>
            <person name="Sokolova M."/>
            <person name="Minakhin L."/>
            <person name="Yakunina M."/>
            <person name="Artamonova T."/>
            <person name="Kozyavkin S."/>
            <person name="Makarova K.S."/>
            <person name="Koonin E.V."/>
            <person name="Severinov K."/>
        </authorList>
    </citation>
    <scope>NUCLEOTIDE SEQUENCE [LARGE SCALE GENOMIC DNA]</scope>
</reference>
<evidence type="ECO:0000313" key="2">
    <source>
        <dbReference type="Proteomes" id="UP000202618"/>
    </source>
</evidence>
<proteinExistence type="predicted"/>
<sequence length="260" mass="31203">MRIILGNYNKDRGTTISSTEGKYFYQDVSNDQQVFEVYKKFIDVAEIVGFDVLQAHTHFKDTSDIWEIIQIELIRDGIIEEFNYDEENYCTFPEIRDIIDVSKMLIMDKLVKLPMYHYWEGQVHIGKTIEEDPSRLKLAINEILIKPKTRILEMSVYIYIYIDGQRKIIDLLEDFTLDFNYIRDKNRKLFNYINRVIDYARNNVDFPVNFVRFQISNDNIIRNMKISDRNAEMLECLYMKVQNDKYENKYILPLYNIKGE</sequence>
<dbReference type="KEGG" id="vg:29058952"/>
<organism evidence="1 2">
    <name type="scientific">Bacillus phage AR9</name>
    <dbReference type="NCBI Taxonomy" id="1815509"/>
    <lineage>
        <taxon>Viruses</taxon>
        <taxon>Duplodnaviria</taxon>
        <taxon>Heunggongvirae</taxon>
        <taxon>Uroviricota</taxon>
        <taxon>Caudoviricetes</taxon>
        <taxon>Takahashivirus</taxon>
        <taxon>Bacillus phage PBS1</taxon>
    </lineage>
</organism>
<dbReference type="Proteomes" id="UP000202618">
    <property type="component" value="Segment"/>
</dbReference>
<evidence type="ECO:0000313" key="1">
    <source>
        <dbReference type="EMBL" id="AMS01318.1"/>
    </source>
</evidence>
<accession>A0A172JIE4</accession>
<protein>
    <submittedName>
        <fullName evidence="1">Uncharacterized protein</fullName>
    </submittedName>
</protein>
<dbReference type="RefSeq" id="YP_009283138.1">
    <property type="nucleotide sequence ID" value="NC_031039.1"/>
</dbReference>
<name>A0A172JIE4_BPPB1</name>
<gene>
    <name evidence="1" type="ORF">AR9_g234</name>
</gene>
<dbReference type="GeneID" id="29058952"/>